<evidence type="ECO:0000256" key="6">
    <source>
        <dbReference type="ARBA" id="ARBA00023136"/>
    </source>
</evidence>
<dbReference type="OMA" id="VCRGHPA"/>
<feature type="transmembrane region" description="Helical" evidence="7">
    <location>
        <begin position="22"/>
        <end position="46"/>
    </location>
</feature>
<dbReference type="GO" id="GO:0005741">
    <property type="term" value="C:mitochondrial outer membrane"/>
    <property type="evidence" value="ECO:0007669"/>
    <property type="project" value="UniProtKB-SubCell"/>
</dbReference>
<dbReference type="Gene3D" id="1.10.1410.40">
    <property type="match status" value="1"/>
</dbReference>
<proteinExistence type="predicted"/>
<evidence type="ECO:0000256" key="4">
    <source>
        <dbReference type="ARBA" id="ARBA00022989"/>
    </source>
</evidence>
<dbReference type="SMART" id="SM01265">
    <property type="entry name" value="Mab-21"/>
    <property type="match status" value="1"/>
</dbReference>
<dbReference type="STRING" id="75743.A0A401PKQ5"/>
<evidence type="ECO:0000259" key="8">
    <source>
        <dbReference type="Pfam" id="PF20266"/>
    </source>
</evidence>
<dbReference type="InterPro" id="IPR049097">
    <property type="entry name" value="MID51-like_C"/>
</dbReference>
<dbReference type="Proteomes" id="UP000288216">
    <property type="component" value="Unassembled WGS sequence"/>
</dbReference>
<dbReference type="FunFam" id="1.10.1410.40:FF:000003">
    <property type="entry name" value="Mitochondrial dynamics protein MID51"/>
    <property type="match status" value="1"/>
</dbReference>
<evidence type="ECO:0000313" key="10">
    <source>
        <dbReference type="EMBL" id="GCB73714.1"/>
    </source>
</evidence>
<name>A0A401PKQ5_SCYTO</name>
<keyword evidence="11" id="KW-1185">Reference proteome</keyword>
<keyword evidence="4 7" id="KW-1133">Transmembrane helix</keyword>
<dbReference type="PANTHER" id="PTHR16451:SF11">
    <property type="entry name" value="MITOCHONDRIAL DYNAMICS PROTEIN MID49"/>
    <property type="match status" value="1"/>
</dbReference>
<comment type="subcellular location">
    <subcellularLocation>
        <location evidence="1">Mitochondrion outer membrane</location>
        <topology evidence="1">Single-pass membrane protein</topology>
    </subcellularLocation>
</comment>
<evidence type="ECO:0000256" key="5">
    <source>
        <dbReference type="ARBA" id="ARBA00023128"/>
    </source>
</evidence>
<comment type="caution">
    <text evidence="10">The sequence shown here is derived from an EMBL/GenBank/DDBJ whole genome shotgun (WGS) entry which is preliminary data.</text>
</comment>
<dbReference type="GO" id="GO:0007005">
    <property type="term" value="P:mitochondrion organization"/>
    <property type="evidence" value="ECO:0007669"/>
    <property type="project" value="InterPro"/>
</dbReference>
<sequence>MANIAQGKGKWRDSGLGDVIDFLLANARLVLGVGGAAVLAIATVAVKRMFDKASDPPDSSLDKIVTQPVKQDYTWIDAPPKLVNMQTDESLHGMPSTKSNHEHGNCQDYLLESVTPDSSKADHSDSLQEKLLAYYTLRSIPPVELNQAKQCAMNICTELQKFVQSKHPSVPLGELYLSGSLYNDLQMVAPDNVCLMLPLLLEENLWILVAGEETILNIPDLWMVRRDNTEYFPRGISYWDRFIVGRYLSPKLIVEVFHKMVLESMNWMVISTLLDCIIRPEASAEVLQLKVQHNGEKLLCIDILPVIEMEGTVLVSKPQIRGNLVNIWQQSFWTAETSRLRSLDSADLGFRSFCLKVLKAVCRDQLSLRKLTGSQLTNVILHLSQLEKDWTKEVLAERVTQTLKELIGYLEMGCLPAYLNNKVNLLSDLSEEEVDEIGYTLYCAVSHLDILFK</sequence>
<evidence type="ECO:0000256" key="3">
    <source>
        <dbReference type="ARBA" id="ARBA00022787"/>
    </source>
</evidence>
<dbReference type="Pfam" id="PF20266">
    <property type="entry name" value="Mab-21_C"/>
    <property type="match status" value="1"/>
</dbReference>
<organism evidence="10 11">
    <name type="scientific">Scyliorhinus torazame</name>
    <name type="common">Cloudy catshark</name>
    <name type="synonym">Catulus torazame</name>
    <dbReference type="NCBI Taxonomy" id="75743"/>
    <lineage>
        <taxon>Eukaryota</taxon>
        <taxon>Metazoa</taxon>
        <taxon>Chordata</taxon>
        <taxon>Craniata</taxon>
        <taxon>Vertebrata</taxon>
        <taxon>Chondrichthyes</taxon>
        <taxon>Elasmobranchii</taxon>
        <taxon>Galeomorphii</taxon>
        <taxon>Galeoidea</taxon>
        <taxon>Carcharhiniformes</taxon>
        <taxon>Scyliorhinidae</taxon>
        <taxon>Scyliorhinus</taxon>
    </lineage>
</organism>
<dbReference type="Pfam" id="PF21297">
    <property type="entry name" value="MID51-like_C"/>
    <property type="match status" value="1"/>
</dbReference>
<reference evidence="10 11" key="1">
    <citation type="journal article" date="2018" name="Nat. Ecol. Evol.">
        <title>Shark genomes provide insights into elasmobranch evolution and the origin of vertebrates.</title>
        <authorList>
            <person name="Hara Y"/>
            <person name="Yamaguchi K"/>
            <person name="Onimaru K"/>
            <person name="Kadota M"/>
            <person name="Koyanagi M"/>
            <person name="Keeley SD"/>
            <person name="Tatsumi K"/>
            <person name="Tanaka K"/>
            <person name="Motone F"/>
            <person name="Kageyama Y"/>
            <person name="Nozu R"/>
            <person name="Adachi N"/>
            <person name="Nishimura O"/>
            <person name="Nakagawa R"/>
            <person name="Tanegashima C"/>
            <person name="Kiyatake I"/>
            <person name="Matsumoto R"/>
            <person name="Murakumo K"/>
            <person name="Nishida K"/>
            <person name="Terakita A"/>
            <person name="Kuratani S"/>
            <person name="Sato K"/>
            <person name="Hyodo S Kuraku.S."/>
        </authorList>
    </citation>
    <scope>NUCLEOTIDE SEQUENCE [LARGE SCALE GENOMIC DNA]</scope>
</reference>
<keyword evidence="3" id="KW-1000">Mitochondrion outer membrane</keyword>
<evidence type="ECO:0000256" key="1">
    <source>
        <dbReference type="ARBA" id="ARBA00004572"/>
    </source>
</evidence>
<keyword evidence="6 7" id="KW-0472">Membrane</keyword>
<protein>
    <submittedName>
        <fullName evidence="10">Uncharacterized protein</fullName>
    </submittedName>
</protein>
<dbReference type="InterPro" id="IPR046906">
    <property type="entry name" value="Mab-21_HhH/H2TH-like"/>
</dbReference>
<keyword evidence="2 7" id="KW-0812">Transmembrane</keyword>
<dbReference type="OrthoDB" id="5964386at2759"/>
<dbReference type="AlphaFoldDB" id="A0A401PKQ5"/>
<evidence type="ECO:0000259" key="9">
    <source>
        <dbReference type="Pfam" id="PF21297"/>
    </source>
</evidence>
<dbReference type="Gene3D" id="3.30.460.90">
    <property type="match status" value="1"/>
</dbReference>
<evidence type="ECO:0000313" key="11">
    <source>
        <dbReference type="Proteomes" id="UP000288216"/>
    </source>
</evidence>
<accession>A0A401PKQ5</accession>
<feature type="domain" description="Mab-21-like HhH/H2TH-like" evidence="8">
    <location>
        <begin position="353"/>
        <end position="437"/>
    </location>
</feature>
<evidence type="ECO:0000256" key="7">
    <source>
        <dbReference type="SAM" id="Phobius"/>
    </source>
</evidence>
<dbReference type="EMBL" id="BFAA01000719">
    <property type="protein sequence ID" value="GCB73714.1"/>
    <property type="molecule type" value="Genomic_DNA"/>
</dbReference>
<dbReference type="GO" id="GO:0090141">
    <property type="term" value="P:positive regulation of mitochondrial fission"/>
    <property type="evidence" value="ECO:0007669"/>
    <property type="project" value="TreeGrafter"/>
</dbReference>
<feature type="domain" description="Mitochondrial dynamics protein MID51-like C-terminal" evidence="9">
    <location>
        <begin position="145"/>
        <end position="336"/>
    </location>
</feature>
<keyword evidence="5" id="KW-0496">Mitochondrion</keyword>
<dbReference type="InterPro" id="IPR045909">
    <property type="entry name" value="MID49/MID51"/>
</dbReference>
<gene>
    <name evidence="10" type="ORF">scyTo_0002795</name>
</gene>
<dbReference type="PANTHER" id="PTHR16451">
    <property type="entry name" value="MITOCHONDRIAL DYNAMICS PROTEINS 49/51 FAMILY MEMBER"/>
    <property type="match status" value="1"/>
</dbReference>
<dbReference type="InterPro" id="IPR024810">
    <property type="entry name" value="MAB21L/cGLR"/>
</dbReference>
<evidence type="ECO:0000256" key="2">
    <source>
        <dbReference type="ARBA" id="ARBA00022692"/>
    </source>
</evidence>